<feature type="transmembrane region" description="Helical" evidence="1">
    <location>
        <begin position="39"/>
        <end position="62"/>
    </location>
</feature>
<reference evidence="2" key="1">
    <citation type="submission" date="2019-02" db="EMBL/GenBank/DDBJ databases">
        <title>Halonotius sp. a new haloarchaeum isolated from saline soil.</title>
        <authorList>
            <person name="Duran-Viseras A."/>
            <person name="Sanchez-Porro C."/>
            <person name="Ventosa A."/>
        </authorList>
    </citation>
    <scope>NUCLEOTIDE SEQUENCE</scope>
    <source>
        <strain evidence="2">F15B</strain>
    </source>
</reference>
<dbReference type="OrthoDB" id="264359at2157"/>
<dbReference type="RefSeq" id="WP_142980419.1">
    <property type="nucleotide sequence ID" value="NZ_RKLU01000006.1"/>
</dbReference>
<feature type="transmembrane region" description="Helical" evidence="1">
    <location>
        <begin position="12"/>
        <end position="33"/>
    </location>
</feature>
<protein>
    <submittedName>
        <fullName evidence="2">Uncharacterized protein</fullName>
    </submittedName>
</protein>
<keyword evidence="1" id="KW-1133">Transmembrane helix</keyword>
<dbReference type="AlphaFoldDB" id="A0A8J8TBX2"/>
<evidence type="ECO:0000313" key="2">
    <source>
        <dbReference type="EMBL" id="TQQ79150.1"/>
    </source>
</evidence>
<comment type="caution">
    <text evidence="2">The sequence shown here is derived from an EMBL/GenBank/DDBJ whole genome shotgun (WGS) entry which is preliminary data.</text>
</comment>
<feature type="transmembrane region" description="Helical" evidence="1">
    <location>
        <begin position="202"/>
        <end position="220"/>
    </location>
</feature>
<accession>A0A8J8TBX2</accession>
<keyword evidence="3" id="KW-1185">Reference proteome</keyword>
<dbReference type="EMBL" id="RKLU01000006">
    <property type="protein sequence ID" value="TQQ79150.1"/>
    <property type="molecule type" value="Genomic_DNA"/>
</dbReference>
<name>A0A8J8TBX2_9EURY</name>
<evidence type="ECO:0000313" key="3">
    <source>
        <dbReference type="Proteomes" id="UP000705823"/>
    </source>
</evidence>
<evidence type="ECO:0000256" key="1">
    <source>
        <dbReference type="SAM" id="Phobius"/>
    </source>
</evidence>
<organism evidence="2 3">
    <name type="scientific">Halonotius terrestris</name>
    <dbReference type="NCBI Taxonomy" id="2487750"/>
    <lineage>
        <taxon>Archaea</taxon>
        <taxon>Methanobacteriati</taxon>
        <taxon>Methanobacteriota</taxon>
        <taxon>Stenosarchaea group</taxon>
        <taxon>Halobacteria</taxon>
        <taxon>Halobacteriales</taxon>
        <taxon>Haloferacaceae</taxon>
        <taxon>Halonotius</taxon>
    </lineage>
</organism>
<gene>
    <name evidence="2" type="ORF">EGH24_12210</name>
</gene>
<proteinExistence type="predicted"/>
<feature type="transmembrane region" description="Helical" evidence="1">
    <location>
        <begin position="175"/>
        <end position="196"/>
    </location>
</feature>
<keyword evidence="1" id="KW-0472">Membrane</keyword>
<dbReference type="Proteomes" id="UP000705823">
    <property type="component" value="Unassembled WGS sequence"/>
</dbReference>
<keyword evidence="1" id="KW-0812">Transmembrane</keyword>
<sequence length="245" mass="27645">MVVASTFRSLKIYDILANLLPGLMLLIIIAATISVEEYFSGISTSLLVAGFFVVGFIIGHVIQGVASKLNGTPRLFGLVLSEMRNVEPYDPDGTFQALNPQIRDWFGFKRATTSDLNLTEVEEKFWSLARDEFELSDDFKNHGRLMQLVLSYLETVSAARALRFQSIHTFHRSMWGMWILSIPLIIAIQIGGHYNILATRSLSVFILVGSVSLLGIRVFGERKEKFNKKVVEYAIVDFYVQQKSQ</sequence>